<dbReference type="EMBL" id="WEIS01028172">
    <property type="protein sequence ID" value="NWI64550.1"/>
    <property type="molecule type" value="Genomic_DNA"/>
</dbReference>
<feature type="non-terminal residue" evidence="1">
    <location>
        <position position="88"/>
    </location>
</feature>
<protein>
    <submittedName>
        <fullName evidence="1">ENR1 protein</fullName>
    </submittedName>
</protein>
<sequence>KVINETVCWKNESNANPFEDIEDLRNYWKEPNNTTIKWKAPDGLFWICGKRAYNELKKNCRGTYTIGIIQPVFFLLPKQKGKLLGQPL</sequence>
<gene>
    <name evidence="1" type="primary">Erv31</name>
    <name evidence="1" type="ORF">TODMEX_R11053</name>
</gene>
<dbReference type="OrthoDB" id="9950230at2759"/>
<feature type="non-terminal residue" evidence="1">
    <location>
        <position position="1"/>
    </location>
</feature>
<keyword evidence="2" id="KW-1185">Reference proteome</keyword>
<organism evidence="1 2">
    <name type="scientific">Todus mexicanus</name>
    <name type="common">Puerto Rican tody</name>
    <dbReference type="NCBI Taxonomy" id="135184"/>
    <lineage>
        <taxon>Eukaryota</taxon>
        <taxon>Metazoa</taxon>
        <taxon>Chordata</taxon>
        <taxon>Craniata</taxon>
        <taxon>Vertebrata</taxon>
        <taxon>Euteleostomi</taxon>
        <taxon>Archelosauria</taxon>
        <taxon>Archosauria</taxon>
        <taxon>Dinosauria</taxon>
        <taxon>Saurischia</taxon>
        <taxon>Theropoda</taxon>
        <taxon>Coelurosauria</taxon>
        <taxon>Aves</taxon>
        <taxon>Neognathae</taxon>
        <taxon>Neoaves</taxon>
        <taxon>Telluraves</taxon>
        <taxon>Coraciimorphae</taxon>
        <taxon>Coraciiformes</taxon>
        <taxon>Todidae</taxon>
        <taxon>Todus</taxon>
    </lineage>
</organism>
<dbReference type="AlphaFoldDB" id="A0A851D742"/>
<reference evidence="1" key="1">
    <citation type="submission" date="2019-10" db="EMBL/GenBank/DDBJ databases">
        <title>Bird 10,000 Genomes (B10K) Project - Family phase.</title>
        <authorList>
            <person name="Zhang G."/>
        </authorList>
    </citation>
    <scope>NUCLEOTIDE SEQUENCE</scope>
    <source>
        <strain evidence="1">B10K-DU-002-69</strain>
        <tissue evidence="1">Muscle</tissue>
    </source>
</reference>
<comment type="caution">
    <text evidence="1">The sequence shown here is derived from an EMBL/GenBank/DDBJ whole genome shotgun (WGS) entry which is preliminary data.</text>
</comment>
<dbReference type="Proteomes" id="UP000660247">
    <property type="component" value="Unassembled WGS sequence"/>
</dbReference>
<proteinExistence type="predicted"/>
<name>A0A851D742_TODME</name>
<evidence type="ECO:0000313" key="1">
    <source>
        <dbReference type="EMBL" id="NWI64550.1"/>
    </source>
</evidence>
<accession>A0A851D742</accession>
<evidence type="ECO:0000313" key="2">
    <source>
        <dbReference type="Proteomes" id="UP000660247"/>
    </source>
</evidence>